<protein>
    <recommendedName>
        <fullName evidence="8">Ribonuclease R</fullName>
        <shortName evidence="8">RNase R</shortName>
        <ecNumber evidence="8">3.1.13.1</ecNumber>
    </recommendedName>
</protein>
<dbReference type="SMART" id="SM00955">
    <property type="entry name" value="RNB"/>
    <property type="match status" value="1"/>
</dbReference>
<dbReference type="GO" id="GO:0006402">
    <property type="term" value="P:mRNA catabolic process"/>
    <property type="evidence" value="ECO:0007669"/>
    <property type="project" value="TreeGrafter"/>
</dbReference>
<evidence type="ECO:0000256" key="7">
    <source>
        <dbReference type="ARBA" id="ARBA00022884"/>
    </source>
</evidence>
<evidence type="ECO:0000256" key="2">
    <source>
        <dbReference type="ARBA" id="ARBA00004496"/>
    </source>
</evidence>
<feature type="coiled-coil region" evidence="9">
    <location>
        <begin position="629"/>
        <end position="656"/>
    </location>
</feature>
<name>A0AAE4AKZ7_9FIRM</name>
<evidence type="ECO:0000256" key="1">
    <source>
        <dbReference type="ARBA" id="ARBA00001849"/>
    </source>
</evidence>
<comment type="subcellular location">
    <subcellularLocation>
        <location evidence="2 8">Cytoplasm</location>
    </subcellularLocation>
</comment>
<dbReference type="SUPFAM" id="SSF50249">
    <property type="entry name" value="Nucleic acid-binding proteins"/>
    <property type="match status" value="4"/>
</dbReference>
<evidence type="ECO:0000256" key="3">
    <source>
        <dbReference type="ARBA" id="ARBA00022490"/>
    </source>
</evidence>
<dbReference type="NCBIfam" id="TIGR02063">
    <property type="entry name" value="RNase_R"/>
    <property type="match status" value="1"/>
</dbReference>
<evidence type="ECO:0000313" key="11">
    <source>
        <dbReference type="EMBL" id="MDQ0152590.1"/>
    </source>
</evidence>
<comment type="function">
    <text evidence="8">3'-5' exoribonuclease that releases 5'-nucleoside monophosphates and is involved in maturation of structured RNAs.</text>
</comment>
<dbReference type="InterPro" id="IPR050180">
    <property type="entry name" value="RNR_Ribonuclease"/>
</dbReference>
<dbReference type="GO" id="GO:0003723">
    <property type="term" value="F:RNA binding"/>
    <property type="evidence" value="ECO:0007669"/>
    <property type="project" value="UniProtKB-UniRule"/>
</dbReference>
<comment type="caution">
    <text evidence="11">The sequence shown here is derived from an EMBL/GenBank/DDBJ whole genome shotgun (WGS) entry which is preliminary data.</text>
</comment>
<evidence type="ECO:0000256" key="9">
    <source>
        <dbReference type="SAM" id="Coils"/>
    </source>
</evidence>
<dbReference type="NCBIfam" id="TIGR00358">
    <property type="entry name" value="3_prime_RNase"/>
    <property type="match status" value="1"/>
</dbReference>
<evidence type="ECO:0000256" key="5">
    <source>
        <dbReference type="ARBA" id="ARBA00022801"/>
    </source>
</evidence>
<dbReference type="HAMAP" id="MF_01895">
    <property type="entry name" value="RNase_R"/>
    <property type="match status" value="1"/>
</dbReference>
<dbReference type="PANTHER" id="PTHR23355:SF9">
    <property type="entry name" value="DIS3-LIKE EXONUCLEASE 2"/>
    <property type="match status" value="1"/>
</dbReference>
<dbReference type="PROSITE" id="PS01175">
    <property type="entry name" value="RIBONUCLEASE_II"/>
    <property type="match status" value="1"/>
</dbReference>
<dbReference type="Proteomes" id="UP001241537">
    <property type="component" value="Unassembled WGS sequence"/>
</dbReference>
<dbReference type="Gene3D" id="2.40.50.140">
    <property type="entry name" value="Nucleic acid-binding proteins"/>
    <property type="match status" value="2"/>
</dbReference>
<dbReference type="EC" id="3.1.13.1" evidence="8"/>
<dbReference type="InterPro" id="IPR040476">
    <property type="entry name" value="CSD2"/>
</dbReference>
<dbReference type="InterPro" id="IPR004476">
    <property type="entry name" value="RNase_II/RNase_R"/>
</dbReference>
<dbReference type="Pfam" id="PF17876">
    <property type="entry name" value="CSD2"/>
    <property type="match status" value="1"/>
</dbReference>
<dbReference type="CDD" id="cd04471">
    <property type="entry name" value="S1_RNase_R"/>
    <property type="match status" value="1"/>
</dbReference>
<reference evidence="11" key="1">
    <citation type="submission" date="2023-07" db="EMBL/GenBank/DDBJ databases">
        <title>Genomic Encyclopedia of Type Strains, Phase IV (KMG-IV): sequencing the most valuable type-strain genomes for metagenomic binning, comparative biology and taxonomic classification.</title>
        <authorList>
            <person name="Goeker M."/>
        </authorList>
    </citation>
    <scope>NUCLEOTIDE SEQUENCE</scope>
    <source>
        <strain evidence="11">DSM 19659</strain>
    </source>
</reference>
<keyword evidence="6 8" id="KW-0269">Exonuclease</keyword>
<comment type="similarity">
    <text evidence="8">Belongs to the RNR ribonuclease family. RNase R subfamily.</text>
</comment>
<evidence type="ECO:0000256" key="4">
    <source>
        <dbReference type="ARBA" id="ARBA00022722"/>
    </source>
</evidence>
<evidence type="ECO:0000313" key="12">
    <source>
        <dbReference type="Proteomes" id="UP001241537"/>
    </source>
</evidence>
<sequence length="754" mass="86505">MTAEELKRKKAVVLALMNDPMYKPMRFRDIASFLDVPKNRREELLRTLDALVEEGQLRLSKRGRYGKPERHELIGSFLANARGFGFVRAEGLEQDIFIPRQDTHGAMNGDSVRVLVEPGQRFKHAEGRVLEVLSRANRRVVGYYRRVNSFGIVMPDNQKLTEDIRIPKGQSMGAVTGHKVVAEITRFPEHGERESEGRVVEILGHVNDPGTDILSIVRAYEIPEQFPEEVLRETEQIADRAGQQLRELQAEAGAETPEAFAERVEIIREECSAAEYAALERIQRRADFTALPTITIDGEDAKDLDDAISLEELSSGNVRLGVHIADVSEYVRERSETDQEALRRGTSVYLADRVIPMLPHALSNGICSLNEGEERLCLSCMMEIDPRGRIISHEICESRIRSRHRMSYTAVNQIVTNREPELCERYADIVPMLLRMDETARSLRRQRSERGYIDFDFPESRVVLDGSGRPVEIRAYERNAATRLIEDFMLAANETVAEEFSWRQLPFLYRVHERPDPEKMKELSIFVNNFGLTLKTRNGEVHPKEIQKLLLKVEDTAAESLISRVALRSMKQARYSTECSGHFGLAAKYYTHFTSPIRRYPDLQIHRIIKELLSGGYDARRAEHYEAILTGVADEASRLERRAEEAERESVKYKKCEYMERHIGEEYEGVISGVTRFGIYVELPNTVEGMIRLSELRDDYYEFDEKRWELVGEMTKKRYVLGGRLRVRVAAADRLSRTVDFLPAPPKELPEEDL</sequence>
<keyword evidence="9" id="KW-0175">Coiled coil</keyword>
<dbReference type="SMART" id="SM00316">
    <property type="entry name" value="S1"/>
    <property type="match status" value="1"/>
</dbReference>
<dbReference type="InterPro" id="IPR001900">
    <property type="entry name" value="RNase_II/R"/>
</dbReference>
<feature type="domain" description="S1 motif" evidence="10">
    <location>
        <begin position="664"/>
        <end position="744"/>
    </location>
</feature>
<dbReference type="PANTHER" id="PTHR23355">
    <property type="entry name" value="RIBONUCLEASE"/>
    <property type="match status" value="1"/>
</dbReference>
<dbReference type="InterPro" id="IPR022966">
    <property type="entry name" value="RNase_II/R_CS"/>
</dbReference>
<keyword evidence="5 8" id="KW-0378">Hydrolase</keyword>
<dbReference type="InterPro" id="IPR011805">
    <property type="entry name" value="RNase_R"/>
</dbReference>
<comment type="catalytic activity">
    <reaction evidence="1 8">
        <text>Exonucleolytic cleavage in the 3'- to 5'-direction to yield nucleoside 5'-phosphates.</text>
        <dbReference type="EC" id="3.1.13.1"/>
    </reaction>
</comment>
<evidence type="ECO:0000256" key="6">
    <source>
        <dbReference type="ARBA" id="ARBA00022839"/>
    </source>
</evidence>
<organism evidence="11 12">
    <name type="scientific">Moryella indoligenes</name>
    <dbReference type="NCBI Taxonomy" id="371674"/>
    <lineage>
        <taxon>Bacteria</taxon>
        <taxon>Bacillati</taxon>
        <taxon>Bacillota</taxon>
        <taxon>Clostridia</taxon>
        <taxon>Lachnospirales</taxon>
        <taxon>Lachnospiraceae</taxon>
        <taxon>Moryella</taxon>
    </lineage>
</organism>
<gene>
    <name evidence="8" type="primary">rnr</name>
    <name evidence="11" type="ORF">J2S20_001284</name>
</gene>
<dbReference type="Pfam" id="PF08206">
    <property type="entry name" value="OB_RNB"/>
    <property type="match status" value="1"/>
</dbReference>
<evidence type="ECO:0000256" key="8">
    <source>
        <dbReference type="HAMAP-Rule" id="MF_01895"/>
    </source>
</evidence>
<dbReference type="AlphaFoldDB" id="A0AAE4AKZ7"/>
<dbReference type="PROSITE" id="PS50126">
    <property type="entry name" value="S1"/>
    <property type="match status" value="1"/>
</dbReference>
<evidence type="ECO:0000259" key="10">
    <source>
        <dbReference type="PROSITE" id="PS50126"/>
    </source>
</evidence>
<dbReference type="InterPro" id="IPR003029">
    <property type="entry name" value="S1_domain"/>
</dbReference>
<dbReference type="Pfam" id="PF00575">
    <property type="entry name" value="S1"/>
    <property type="match status" value="1"/>
</dbReference>
<dbReference type="GO" id="GO:0005829">
    <property type="term" value="C:cytosol"/>
    <property type="evidence" value="ECO:0007669"/>
    <property type="project" value="TreeGrafter"/>
</dbReference>
<dbReference type="InterPro" id="IPR013223">
    <property type="entry name" value="RNase_B_OB_dom"/>
</dbReference>
<dbReference type="EMBL" id="JAUSTO010000007">
    <property type="protein sequence ID" value="MDQ0152590.1"/>
    <property type="molecule type" value="Genomic_DNA"/>
</dbReference>
<keyword evidence="3 8" id="KW-0963">Cytoplasm</keyword>
<keyword evidence="12" id="KW-1185">Reference proteome</keyword>
<proteinExistence type="inferred from homology"/>
<dbReference type="Pfam" id="PF00773">
    <property type="entry name" value="RNB"/>
    <property type="match status" value="1"/>
</dbReference>
<dbReference type="GO" id="GO:0008859">
    <property type="term" value="F:exoribonuclease II activity"/>
    <property type="evidence" value="ECO:0007669"/>
    <property type="project" value="UniProtKB-UniRule"/>
</dbReference>
<dbReference type="InterPro" id="IPR012340">
    <property type="entry name" value="NA-bd_OB-fold"/>
</dbReference>
<keyword evidence="7 8" id="KW-0694">RNA-binding</keyword>
<accession>A0AAE4AKZ7</accession>
<keyword evidence="4 8" id="KW-0540">Nuclease</keyword>